<name>A0AA35RK69_GEOBA</name>
<organism evidence="1 2">
    <name type="scientific">Geodia barretti</name>
    <name type="common">Barrett's horny sponge</name>
    <dbReference type="NCBI Taxonomy" id="519541"/>
    <lineage>
        <taxon>Eukaryota</taxon>
        <taxon>Metazoa</taxon>
        <taxon>Porifera</taxon>
        <taxon>Demospongiae</taxon>
        <taxon>Heteroscleromorpha</taxon>
        <taxon>Tetractinellida</taxon>
        <taxon>Astrophorina</taxon>
        <taxon>Geodiidae</taxon>
        <taxon>Geodia</taxon>
    </lineage>
</organism>
<gene>
    <name evidence="1" type="ORF">GBAR_LOCUS7769</name>
</gene>
<evidence type="ECO:0000313" key="1">
    <source>
        <dbReference type="EMBL" id="CAI8012106.1"/>
    </source>
</evidence>
<dbReference type="AlphaFoldDB" id="A0AA35RK69"/>
<dbReference type="EMBL" id="CASHTH010001151">
    <property type="protein sequence ID" value="CAI8012106.1"/>
    <property type="molecule type" value="Genomic_DNA"/>
</dbReference>
<keyword evidence="2" id="KW-1185">Reference proteome</keyword>
<proteinExistence type="predicted"/>
<protein>
    <submittedName>
        <fullName evidence="1">Uncharacterized protein</fullName>
    </submittedName>
</protein>
<reference evidence="1" key="1">
    <citation type="submission" date="2023-03" db="EMBL/GenBank/DDBJ databases">
        <authorList>
            <person name="Steffen K."/>
            <person name="Cardenas P."/>
        </authorList>
    </citation>
    <scope>NUCLEOTIDE SEQUENCE</scope>
</reference>
<accession>A0AA35RK69</accession>
<evidence type="ECO:0000313" key="2">
    <source>
        <dbReference type="Proteomes" id="UP001174909"/>
    </source>
</evidence>
<dbReference type="Proteomes" id="UP001174909">
    <property type="component" value="Unassembled WGS sequence"/>
</dbReference>
<sequence>MVLYVSNCTYFLAGVFLRRQSCGQRPRDYIHERVKIRRSVS</sequence>
<comment type="caution">
    <text evidence="1">The sequence shown here is derived from an EMBL/GenBank/DDBJ whole genome shotgun (WGS) entry which is preliminary data.</text>
</comment>